<gene>
    <name evidence="7" type="ORF">H5P30_02565</name>
</gene>
<evidence type="ECO:0000256" key="2">
    <source>
        <dbReference type="ARBA" id="ARBA00022516"/>
    </source>
</evidence>
<dbReference type="PANTHER" id="PTHR37323">
    <property type="entry name" value="GCN5-RELATED N-ACETYLTRANSFERASE"/>
    <property type="match status" value="1"/>
</dbReference>
<dbReference type="Proteomes" id="UP000525652">
    <property type="component" value="Unassembled WGS sequence"/>
</dbReference>
<dbReference type="RefSeq" id="WP_185691398.1">
    <property type="nucleotide sequence ID" value="NZ_JACHVA010000033.1"/>
</dbReference>
<dbReference type="CDD" id="cd07986">
    <property type="entry name" value="LPLAT_ACT14924-like"/>
    <property type="match status" value="1"/>
</dbReference>
<evidence type="ECO:0000256" key="4">
    <source>
        <dbReference type="ARBA" id="ARBA00023098"/>
    </source>
</evidence>
<comment type="pathway">
    <text evidence="1">Lipid metabolism.</text>
</comment>
<dbReference type="Pfam" id="PF19576">
    <property type="entry name" value="Acyltransf_2"/>
    <property type="match status" value="1"/>
</dbReference>
<keyword evidence="3 7" id="KW-0808">Transferase</keyword>
<dbReference type="SUPFAM" id="SSF55729">
    <property type="entry name" value="Acyl-CoA N-acyltransferases (Nat)"/>
    <property type="match status" value="1"/>
</dbReference>
<keyword evidence="4" id="KW-0443">Lipid metabolism</keyword>
<keyword evidence="5 7" id="KW-0012">Acyltransferase</keyword>
<evidence type="ECO:0000313" key="8">
    <source>
        <dbReference type="Proteomes" id="UP000525652"/>
    </source>
</evidence>
<proteinExistence type="predicted"/>
<dbReference type="Pfam" id="PF13444">
    <property type="entry name" value="Acetyltransf_5"/>
    <property type="match status" value="1"/>
</dbReference>
<dbReference type="InterPro" id="IPR052351">
    <property type="entry name" value="Ornithine_N-alpha-AT"/>
</dbReference>
<accession>A0A7X1AX68</accession>
<name>A0A7X1AX68_9BACT</name>
<reference evidence="7 8" key="1">
    <citation type="submission" date="2020-07" db="EMBL/GenBank/DDBJ databases">
        <authorList>
            <person name="Feng X."/>
        </authorList>
    </citation>
    <scope>NUCLEOTIDE SEQUENCE [LARGE SCALE GENOMIC DNA]</scope>
    <source>
        <strain evidence="7 8">JCM14086</strain>
    </source>
</reference>
<dbReference type="PANTHER" id="PTHR37323:SF1">
    <property type="entry name" value="L-ORNITHINE N(ALPHA)-ACYLTRANSFERASE"/>
    <property type="match status" value="1"/>
</dbReference>
<protein>
    <submittedName>
        <fullName evidence="7">Lysophospholipid acyltransferase family protein</fullName>
    </submittedName>
</protein>
<dbReference type="GO" id="GO:0006629">
    <property type="term" value="P:lipid metabolic process"/>
    <property type="evidence" value="ECO:0007669"/>
    <property type="project" value="UniProtKB-KW"/>
</dbReference>
<dbReference type="AlphaFoldDB" id="A0A7X1AX68"/>
<evidence type="ECO:0000259" key="6">
    <source>
        <dbReference type="Pfam" id="PF19576"/>
    </source>
</evidence>
<evidence type="ECO:0000313" key="7">
    <source>
        <dbReference type="EMBL" id="MBC2600658.1"/>
    </source>
</evidence>
<dbReference type="InterPro" id="IPR016181">
    <property type="entry name" value="Acyl_CoA_acyltransferase"/>
</dbReference>
<evidence type="ECO:0000256" key="3">
    <source>
        <dbReference type="ARBA" id="ARBA00022679"/>
    </source>
</evidence>
<organism evidence="7 8">
    <name type="scientific">Puniceicoccus vermicola</name>
    <dbReference type="NCBI Taxonomy" id="388746"/>
    <lineage>
        <taxon>Bacteria</taxon>
        <taxon>Pseudomonadati</taxon>
        <taxon>Verrucomicrobiota</taxon>
        <taxon>Opitutia</taxon>
        <taxon>Puniceicoccales</taxon>
        <taxon>Puniceicoccaceae</taxon>
        <taxon>Puniceicoccus</taxon>
    </lineage>
</organism>
<evidence type="ECO:0000256" key="1">
    <source>
        <dbReference type="ARBA" id="ARBA00005189"/>
    </source>
</evidence>
<comment type="caution">
    <text evidence="7">The sequence shown here is derived from an EMBL/GenBank/DDBJ whole genome shotgun (WGS) entry which is preliminary data.</text>
</comment>
<feature type="domain" description="Putative acyltransferase ACT14924-like acyltransferase" evidence="6">
    <location>
        <begin position="20"/>
        <end position="275"/>
    </location>
</feature>
<keyword evidence="2" id="KW-0444">Lipid biosynthesis</keyword>
<sequence>MKPCTDDESLIELEKSIQNPLARKGYGLVSPMLERLIGIRAVNQLYDSSRRSSPETFFQNTLRSLGVSYRFSEQEAARIPPDGPVFVISNHPFGGLDGIILGDFLQSIRKDSKLLANYLLLRMSEMEPLVYGIDPFGGTKAARYNARSVKESLRWVRDGHLLATFPAGEVSHFRLKQKRVTDSDWNPVSAKLIQKSGACVVPIFFYGGNSFFFNLMGTIHPRLRTLLLARELTNKRGREVSLKIGSPISAGKIAKFTDEKDLLDFLRLRTYLLGGSERRPRGPLRIRPNIRLAIPQKQKPVDPDHDPLIEPVPKKKLVGEIERLAEGSLIFERKQFRVYVVKGSDAPNILLEIGRLRELTFRDVSEGTGKPYDTDHFDLDYLQLFLWNAEEQEIVGGYRMGQTDAILPKKRKRGFYTSTLFRFRTAFLESMDPAMELGRSFIIPSYQRKFATLSLLWQGIGAFISANPRYRYLFGPVSINCEYETISKDLIIHFLRGNNFDPLLSGKVKAKTPPEKSRLLSKEEKAAIARGVKDIDDVSALIAEIEPDQKGVPTLLRHYVKLNARFLSFNVDADFSDVLDGLMVVDLLETDEKTLRFFMGGEEQTKRFYRQHRKEVELAEQI</sequence>
<dbReference type="InterPro" id="IPR045746">
    <property type="entry name" value="ACT14924-like_Acyltransf_dom"/>
</dbReference>
<dbReference type="GO" id="GO:0016746">
    <property type="term" value="F:acyltransferase activity"/>
    <property type="evidence" value="ECO:0007669"/>
    <property type="project" value="UniProtKB-KW"/>
</dbReference>
<dbReference type="EMBL" id="JACHVA010000033">
    <property type="protein sequence ID" value="MBC2600658.1"/>
    <property type="molecule type" value="Genomic_DNA"/>
</dbReference>
<evidence type="ECO:0000256" key="5">
    <source>
        <dbReference type="ARBA" id="ARBA00023315"/>
    </source>
</evidence>
<keyword evidence="8" id="KW-1185">Reference proteome</keyword>